<dbReference type="OrthoDB" id="9807410at2"/>
<dbReference type="Gene3D" id="2.60.40.4070">
    <property type="match status" value="1"/>
</dbReference>
<dbReference type="InterPro" id="IPR048954">
    <property type="entry name" value="PorZ_N"/>
</dbReference>
<dbReference type="Proteomes" id="UP000197277">
    <property type="component" value="Unassembled WGS sequence"/>
</dbReference>
<dbReference type="SUPFAM" id="SSF50998">
    <property type="entry name" value="Quinoprotein alcohol dehydrogenase-like"/>
    <property type="match status" value="1"/>
</dbReference>
<proteinExistence type="predicted"/>
<feature type="signal peptide" evidence="1">
    <location>
        <begin position="1"/>
        <end position="27"/>
    </location>
</feature>
<evidence type="ECO:0000256" key="1">
    <source>
        <dbReference type="SAM" id="SignalP"/>
    </source>
</evidence>
<name>A0A246FHZ0_9BACT</name>
<organism evidence="3 4">
    <name type="scientific">Hymenobacter amundsenii</name>
    <dbReference type="NCBI Taxonomy" id="2006685"/>
    <lineage>
        <taxon>Bacteria</taxon>
        <taxon>Pseudomonadati</taxon>
        <taxon>Bacteroidota</taxon>
        <taxon>Cytophagia</taxon>
        <taxon>Cytophagales</taxon>
        <taxon>Hymenobacteraceae</taxon>
        <taxon>Hymenobacter</taxon>
    </lineage>
</organism>
<dbReference type="SUPFAM" id="SSF63829">
    <property type="entry name" value="Calcium-dependent phosphotriesterase"/>
    <property type="match status" value="1"/>
</dbReference>
<evidence type="ECO:0000313" key="3">
    <source>
        <dbReference type="EMBL" id="OWP62138.1"/>
    </source>
</evidence>
<keyword evidence="4" id="KW-1185">Reference proteome</keyword>
<protein>
    <recommendedName>
        <fullName evidence="2">PorZ N-terminal beta-propeller domain-containing protein</fullName>
    </recommendedName>
</protein>
<feature type="domain" description="PorZ N-terminal beta-propeller" evidence="2">
    <location>
        <begin position="55"/>
        <end position="212"/>
    </location>
</feature>
<evidence type="ECO:0000259" key="2">
    <source>
        <dbReference type="Pfam" id="PF21544"/>
    </source>
</evidence>
<dbReference type="RefSeq" id="WP_088465454.1">
    <property type="nucleotide sequence ID" value="NZ_NIRR01000032.1"/>
</dbReference>
<reference evidence="3 4" key="1">
    <citation type="submission" date="2017-06" db="EMBL/GenBank/DDBJ databases">
        <title>Hymenobacter amundsenii sp. nov. isolated from regoliths in Antarctica.</title>
        <authorList>
            <person name="Sedlacek I."/>
            <person name="Kralova S."/>
            <person name="Pantucek R."/>
            <person name="Svec P."/>
            <person name="Holochova P."/>
            <person name="Stankova E."/>
            <person name="Vrbovska V."/>
            <person name="Busse H.-J."/>
        </authorList>
    </citation>
    <scope>NUCLEOTIDE SEQUENCE [LARGE SCALE GENOMIC DNA]</scope>
    <source>
        <strain evidence="3 4">CCM 8682</strain>
    </source>
</reference>
<feature type="chain" id="PRO_5013100246" description="PorZ N-terminal beta-propeller domain-containing protein" evidence="1">
    <location>
        <begin position="28"/>
        <end position="788"/>
    </location>
</feature>
<comment type="caution">
    <text evidence="3">The sequence shown here is derived from an EMBL/GenBank/DDBJ whole genome shotgun (WGS) entry which is preliminary data.</text>
</comment>
<dbReference type="InterPro" id="IPR015943">
    <property type="entry name" value="WD40/YVTN_repeat-like_dom_sf"/>
</dbReference>
<keyword evidence="1" id="KW-0732">Signal</keyword>
<dbReference type="AlphaFoldDB" id="A0A246FHZ0"/>
<dbReference type="InterPro" id="IPR026444">
    <property type="entry name" value="Secre_tail"/>
</dbReference>
<dbReference type="NCBIfam" id="TIGR04183">
    <property type="entry name" value="Por_Secre_tail"/>
    <property type="match status" value="1"/>
</dbReference>
<sequence length="788" mass="85695">MIQVLRLPTVALLTFLLFLATTATVQAQSAVGYGDWQLHLPTNQAKALAETSDRVYVATQDAFFYFDKQLSTTRLLSRRDGLNDVGVSTLAYDSVGQQLVVVYQNANLDVLRGRDGRIVNLNDIARKEINGTKTVNQIQISGRRAYLAASFGIVVLDLDKLEIRDSYINIGPGGSVLQVYATAVANGTLFAATSNGLMRTALAGNPLDYRNWITDLPALSNDPYRTLAVQDGRVVAGRNGDRLYVYAAGSGWQPLAGSPTGVEFRQLATSRVGLLVTTPTQVTVLNVSTGAVRQTLRPALLRDSRAALRGREGVFYVADFTNGLLRISADGQQAEQFLTNAPAGAPAFSVLADARTNKVDVFTGGYSDRYNQREFYRGFYEYDQGQWTNITPTTVPNRTQYPNPKDLTHGVRTPDGTLYVGSYGNGLLEWKGPGEFRLFNATSNQPNPLRIANGAPNNPDFVRVTDLATDAEGHVWVVNRHQITGQSGLFVFDPTNNSWRIIDYFAGSENLDRIALDNAGGVWVSQARLGGRGMVAHNPETRQTRYYTQALGAEGLVVDIGEIYDVVRDRLGDIWVASIKGPAYFSDPSGAFEPTLDLSFRVPYVRRGAGMGFATLRDEKVSAIAIDGGNRKWFGTDRGLWLFNEDASEELLHFTTDNSPLPSNRIVDIDVNDKTGEVFVVTDAGVVSYRGDATVTEAKPSCAKVFPNPVRPDFAGPVGIGGLVNNANVKITDAAGRLVYQTRANGGTVTWNLRDYDGRRVSSGVYLVLSSDADGKNGCVSKIAVMGN</sequence>
<dbReference type="InterPro" id="IPR011047">
    <property type="entry name" value="Quinoprotein_ADH-like_sf"/>
</dbReference>
<dbReference type="EMBL" id="NIRR01000032">
    <property type="protein sequence ID" value="OWP62138.1"/>
    <property type="molecule type" value="Genomic_DNA"/>
</dbReference>
<dbReference type="Pfam" id="PF21544">
    <property type="entry name" value="PorZ_N_b_propeller"/>
    <property type="match status" value="1"/>
</dbReference>
<accession>A0A246FHZ0</accession>
<dbReference type="Gene3D" id="2.130.10.10">
    <property type="entry name" value="YVTN repeat-like/Quinoprotein amine dehydrogenase"/>
    <property type="match status" value="3"/>
</dbReference>
<gene>
    <name evidence="3" type="ORF">CDA63_15930</name>
</gene>
<evidence type="ECO:0000313" key="4">
    <source>
        <dbReference type="Proteomes" id="UP000197277"/>
    </source>
</evidence>